<dbReference type="EMBL" id="JACXIZ010000006">
    <property type="protein sequence ID" value="MBD2843875.1"/>
    <property type="molecule type" value="Genomic_DNA"/>
</dbReference>
<gene>
    <name evidence="3" type="ORF">IDH44_01610</name>
</gene>
<dbReference type="InterPro" id="IPR036514">
    <property type="entry name" value="SGNH_hydro_sf"/>
</dbReference>
<dbReference type="Proteomes" id="UP000621560">
    <property type="component" value="Unassembled WGS sequence"/>
</dbReference>
<name>A0A927BQG1_9BACL</name>
<dbReference type="InterPro" id="IPR013830">
    <property type="entry name" value="SGNH_hydro"/>
</dbReference>
<protein>
    <recommendedName>
        <fullName evidence="2">SGNH hydrolase-type esterase domain-containing protein</fullName>
    </recommendedName>
</protein>
<feature type="region of interest" description="Disordered" evidence="1">
    <location>
        <begin position="124"/>
        <end position="176"/>
    </location>
</feature>
<dbReference type="GO" id="GO:0004622">
    <property type="term" value="F:phosphatidylcholine lysophospholipase activity"/>
    <property type="evidence" value="ECO:0007669"/>
    <property type="project" value="TreeGrafter"/>
</dbReference>
<dbReference type="PANTHER" id="PTHR30383:SF5">
    <property type="entry name" value="SGNH HYDROLASE-TYPE ESTERASE DOMAIN-CONTAINING PROTEIN"/>
    <property type="match status" value="1"/>
</dbReference>
<dbReference type="Gene3D" id="3.40.50.1110">
    <property type="entry name" value="SGNH hydrolase"/>
    <property type="match status" value="1"/>
</dbReference>
<evidence type="ECO:0000313" key="3">
    <source>
        <dbReference type="EMBL" id="MBD2843875.1"/>
    </source>
</evidence>
<dbReference type="AlphaFoldDB" id="A0A927BQG1"/>
<proteinExistence type="predicted"/>
<keyword evidence="4" id="KW-1185">Reference proteome</keyword>
<dbReference type="InterPro" id="IPR051532">
    <property type="entry name" value="Ester_Hydrolysis_Enzymes"/>
</dbReference>
<evidence type="ECO:0000313" key="4">
    <source>
        <dbReference type="Proteomes" id="UP000621560"/>
    </source>
</evidence>
<evidence type="ECO:0000259" key="2">
    <source>
        <dbReference type="Pfam" id="PF13472"/>
    </source>
</evidence>
<dbReference type="SUPFAM" id="SSF52266">
    <property type="entry name" value="SGNH hydrolase"/>
    <property type="match status" value="1"/>
</dbReference>
<dbReference type="RefSeq" id="WP_190914043.1">
    <property type="nucleotide sequence ID" value="NZ_JACXIZ010000006.1"/>
</dbReference>
<feature type="domain" description="SGNH hydrolase-type esterase" evidence="2">
    <location>
        <begin position="202"/>
        <end position="385"/>
    </location>
</feature>
<dbReference type="PANTHER" id="PTHR30383">
    <property type="entry name" value="THIOESTERASE 1/PROTEASE 1/LYSOPHOSPHOLIPASE L1"/>
    <property type="match status" value="1"/>
</dbReference>
<sequence length="398" mass="41965">MKQQGEPFVFVGTEPQPLRHRPAQGEPVVLHSPAGVEETYEEGQDYLVDYGAATITRTADSRIPDWRVHPHYGVKRFDHMQYADGSNTRYTCYADYVRAPGREAEVLNEAATARGSRADAESRLSAASLSAGEPVGASGDEASPIGADVPSAGLPAEMDEPADASRPGSGTQAGGTQAGAANAVIMRLQARLEAGGRLTYLVLGDSISTGAEASEPALGYPERTAAALRAAHPGTAIRVVNGAVGGENTRGALARIDEALVREVAPELVTIGYGMNDQNARLDGVGNSVPSAEFAANLEELIARVRRASEAEIVLLTPCVPNPQWQHASANVEDYAEAIRAVGRRAGVPVADVQPAWLEELAAGKSHQSLLRNNINHPGDYGHALYAAVLGSLLLWAR</sequence>
<evidence type="ECO:0000256" key="1">
    <source>
        <dbReference type="SAM" id="MobiDB-lite"/>
    </source>
</evidence>
<dbReference type="Pfam" id="PF13472">
    <property type="entry name" value="Lipase_GDSL_2"/>
    <property type="match status" value="1"/>
</dbReference>
<accession>A0A927BQG1</accession>
<comment type="caution">
    <text evidence="3">The sequence shown here is derived from an EMBL/GenBank/DDBJ whole genome shotgun (WGS) entry which is preliminary data.</text>
</comment>
<reference evidence="3" key="1">
    <citation type="submission" date="2020-09" db="EMBL/GenBank/DDBJ databases">
        <title>A novel bacterium of genus Paenibacillus, isolated from South China Sea.</title>
        <authorList>
            <person name="Huang H."/>
            <person name="Mo K."/>
            <person name="Hu Y."/>
        </authorList>
    </citation>
    <scope>NUCLEOTIDE SEQUENCE</scope>
    <source>
        <strain evidence="3">IB182496</strain>
    </source>
</reference>
<organism evidence="3 4">
    <name type="scientific">Paenibacillus sabuli</name>
    <dbReference type="NCBI Taxonomy" id="2772509"/>
    <lineage>
        <taxon>Bacteria</taxon>
        <taxon>Bacillati</taxon>
        <taxon>Bacillota</taxon>
        <taxon>Bacilli</taxon>
        <taxon>Bacillales</taxon>
        <taxon>Paenibacillaceae</taxon>
        <taxon>Paenibacillus</taxon>
    </lineage>
</organism>